<proteinExistence type="predicted"/>
<accession>A0A6C0J1R0</accession>
<sequence length="62" mass="7539">MEIDIEAEPDWDPIKEELPEVPRSEFYFPYARGPKFERPSRMSSRTIKKAFRTCRYEKITRL</sequence>
<evidence type="ECO:0000313" key="1">
    <source>
        <dbReference type="EMBL" id="QHT97593.1"/>
    </source>
</evidence>
<dbReference type="AlphaFoldDB" id="A0A6C0J1R0"/>
<reference evidence="1" key="1">
    <citation type="journal article" date="2020" name="Nature">
        <title>Giant virus diversity and host interactions through global metagenomics.</title>
        <authorList>
            <person name="Schulz F."/>
            <person name="Roux S."/>
            <person name="Paez-Espino D."/>
            <person name="Jungbluth S."/>
            <person name="Walsh D.A."/>
            <person name="Denef V.J."/>
            <person name="McMahon K.D."/>
            <person name="Konstantinidis K.T."/>
            <person name="Eloe-Fadrosh E.A."/>
            <person name="Kyrpides N.C."/>
            <person name="Woyke T."/>
        </authorList>
    </citation>
    <scope>NUCLEOTIDE SEQUENCE</scope>
    <source>
        <strain evidence="1">GVMAG-M-3300025572-1</strain>
    </source>
</reference>
<organism evidence="1">
    <name type="scientific">viral metagenome</name>
    <dbReference type="NCBI Taxonomy" id="1070528"/>
    <lineage>
        <taxon>unclassified sequences</taxon>
        <taxon>metagenomes</taxon>
        <taxon>organismal metagenomes</taxon>
    </lineage>
</organism>
<protein>
    <submittedName>
        <fullName evidence="1">Uncharacterized protein</fullName>
    </submittedName>
</protein>
<name>A0A6C0J1R0_9ZZZZ</name>
<dbReference type="EMBL" id="MN740283">
    <property type="protein sequence ID" value="QHT97593.1"/>
    <property type="molecule type" value="Genomic_DNA"/>
</dbReference>